<dbReference type="EMBL" id="CP022355">
    <property type="protein sequence ID" value="ASK78574.1"/>
    <property type="molecule type" value="Genomic_DNA"/>
</dbReference>
<sequence length="243" mass="27465">MNINKISIALALISSSILASCSNQSNIDQITQQNNKLNEKLSALNSKIDTQTTKINVLNNKVNQLNRNIDKNQKIFKSNTNLASQKKETRAIGNTTKTLKLDNKIILGQVEWVWLRDIKVYLKARVDSGAKTSSLNALNLTTFERDGKNWVSFNVLKDNAKSKIEAPVARWVKIKQSSASGKQRRPVVDLWIQIGDSKEKVEFTLTDRSHLEFPMLLGRQYIKDIAVVDVSKKFIQPKITEAK</sequence>
<keyword evidence="5" id="KW-1185">Reference proteome</keyword>
<dbReference type="Pfam" id="PF05618">
    <property type="entry name" value="Zn_protease"/>
    <property type="match status" value="1"/>
</dbReference>
<dbReference type="Gene3D" id="2.40.70.10">
    <property type="entry name" value="Acid Proteases"/>
    <property type="match status" value="1"/>
</dbReference>
<dbReference type="OrthoDB" id="8546610at2"/>
<feature type="domain" description="Retropepsin-like aspartic endopeptidase" evidence="3">
    <location>
        <begin position="106"/>
        <end position="238"/>
    </location>
</feature>
<protein>
    <recommendedName>
        <fullName evidence="3">Retropepsin-like aspartic endopeptidase domain-containing protein</fullName>
    </recommendedName>
</protein>
<accession>A0A220VDV2</accession>
<evidence type="ECO:0000256" key="2">
    <source>
        <dbReference type="SAM" id="SignalP"/>
    </source>
</evidence>
<dbReference type="KEGG" id="pmai:CF386_05920"/>
<keyword evidence="2" id="KW-0732">Signal</keyword>
<dbReference type="Proteomes" id="UP000242175">
    <property type="component" value="Chromosome large"/>
</dbReference>
<dbReference type="PANTHER" id="PTHR38037:SF2">
    <property type="entry name" value="ATP-DEPENDENT ZINC PROTEASE DOMAIN-CONTAINING PROTEIN-RELATED"/>
    <property type="match status" value="1"/>
</dbReference>
<dbReference type="SUPFAM" id="SSF50630">
    <property type="entry name" value="Acid proteases"/>
    <property type="match status" value="1"/>
</dbReference>
<reference evidence="4 5" key="1">
    <citation type="journal article" date="2016" name="Int. J. Syst. Evol. Microbiol.">
        <title>Paraphotobacterium marinum gen. nov., sp. nov., a member of the family Vibrionaceae, isolated from surface seawater.</title>
        <authorList>
            <person name="Huang Z."/>
            <person name="Dong C."/>
            <person name="Shao Z."/>
        </authorList>
    </citation>
    <scope>NUCLEOTIDE SEQUENCE [LARGE SCALE GENOMIC DNA]</scope>
    <source>
        <strain evidence="4 5">NSCS20N07D</strain>
    </source>
</reference>
<evidence type="ECO:0000256" key="1">
    <source>
        <dbReference type="SAM" id="Coils"/>
    </source>
</evidence>
<feature type="signal peptide" evidence="2">
    <location>
        <begin position="1"/>
        <end position="19"/>
    </location>
</feature>
<feature type="coiled-coil region" evidence="1">
    <location>
        <begin position="27"/>
        <end position="75"/>
    </location>
</feature>
<feature type="chain" id="PRO_5012962555" description="Retropepsin-like aspartic endopeptidase domain-containing protein" evidence="2">
    <location>
        <begin position="20"/>
        <end position="243"/>
    </location>
</feature>
<organism evidence="4 5">
    <name type="scientific">Paraphotobacterium marinum</name>
    <dbReference type="NCBI Taxonomy" id="1755811"/>
    <lineage>
        <taxon>Bacteria</taxon>
        <taxon>Pseudomonadati</taxon>
        <taxon>Pseudomonadota</taxon>
        <taxon>Gammaproteobacteria</taxon>
        <taxon>Vibrionales</taxon>
        <taxon>Vibrionaceae</taxon>
        <taxon>Paraphotobacterium</taxon>
    </lineage>
</organism>
<dbReference type="InterPro" id="IPR021109">
    <property type="entry name" value="Peptidase_aspartic_dom_sf"/>
</dbReference>
<dbReference type="AlphaFoldDB" id="A0A220VDV2"/>
<gene>
    <name evidence="4" type="ORF">CF386_05920</name>
</gene>
<keyword evidence="1" id="KW-0175">Coiled coil</keyword>
<name>A0A220VDV2_9GAMM</name>
<dbReference type="InterPro" id="IPR008503">
    <property type="entry name" value="Asp_endopeptidase"/>
</dbReference>
<dbReference type="PROSITE" id="PS51257">
    <property type="entry name" value="PROKAR_LIPOPROTEIN"/>
    <property type="match status" value="1"/>
</dbReference>
<dbReference type="PANTHER" id="PTHR38037">
    <property type="entry name" value="ZN_PROTEASE DOMAIN-CONTAINING PROTEIN"/>
    <property type="match status" value="1"/>
</dbReference>
<dbReference type="RefSeq" id="WP_089073482.1">
    <property type="nucleotide sequence ID" value="NZ_CBCSAM010000001.1"/>
</dbReference>
<proteinExistence type="predicted"/>
<evidence type="ECO:0000313" key="5">
    <source>
        <dbReference type="Proteomes" id="UP000242175"/>
    </source>
</evidence>
<evidence type="ECO:0000313" key="4">
    <source>
        <dbReference type="EMBL" id="ASK78574.1"/>
    </source>
</evidence>
<evidence type="ECO:0000259" key="3">
    <source>
        <dbReference type="Pfam" id="PF05618"/>
    </source>
</evidence>